<keyword evidence="9" id="KW-1185">Reference proteome</keyword>
<organism evidence="7">
    <name type="scientific">Kwoniella pini CBS 10737</name>
    <dbReference type="NCBI Taxonomy" id="1296096"/>
    <lineage>
        <taxon>Eukaryota</taxon>
        <taxon>Fungi</taxon>
        <taxon>Dikarya</taxon>
        <taxon>Basidiomycota</taxon>
        <taxon>Agaricomycotina</taxon>
        <taxon>Tremellomycetes</taxon>
        <taxon>Tremellales</taxon>
        <taxon>Cryptococcaceae</taxon>
        <taxon>Kwoniella</taxon>
    </lineage>
</organism>
<dbReference type="PANTHER" id="PTHR12483:SF73">
    <property type="entry name" value="COPPER TRANSPORT PROTEIN CTR3"/>
    <property type="match status" value="1"/>
</dbReference>
<reference evidence="7" key="3">
    <citation type="submission" date="2016-07" db="EMBL/GenBank/DDBJ databases">
        <title>Evolution of pathogenesis and genome organization in the Tremellales.</title>
        <authorList>
            <person name="Cuomo C."/>
            <person name="Litvintseva A."/>
            <person name="Heitman J."/>
            <person name="Chen Y."/>
            <person name="Sun S."/>
            <person name="Springer D."/>
            <person name="Dromer F."/>
            <person name="Young S."/>
            <person name="Zeng Q."/>
            <person name="Chapman S."/>
            <person name="Gujja S."/>
            <person name="Saif S."/>
            <person name="Birren B."/>
        </authorList>
    </citation>
    <scope>NUCLEOTIDE SEQUENCE</scope>
    <source>
        <strain evidence="7">CBS 10737</strain>
    </source>
</reference>
<dbReference type="STRING" id="1296096.A0A1B9HYH8"/>
<dbReference type="Proteomes" id="UP000094020">
    <property type="component" value="Chromosome 11"/>
</dbReference>
<dbReference type="RefSeq" id="XP_019009554.1">
    <property type="nucleotide sequence ID" value="XM_019157914.1"/>
</dbReference>
<reference evidence="8" key="2">
    <citation type="submission" date="2013-07" db="EMBL/GenBank/DDBJ databases">
        <authorList>
            <consortium name="The Broad Institute Genome Sequencing Platform"/>
            <person name="Cuomo C."/>
            <person name="Litvintseva A."/>
            <person name="Chen Y."/>
            <person name="Heitman J."/>
            <person name="Sun S."/>
            <person name="Springer D."/>
            <person name="Dromer F."/>
            <person name="Young S.K."/>
            <person name="Zeng Q."/>
            <person name="Gargeya S."/>
            <person name="Fitzgerald M."/>
            <person name="Abouelleil A."/>
            <person name="Alvarado L."/>
            <person name="Berlin A.M."/>
            <person name="Chapman S.B."/>
            <person name="Dewar J."/>
            <person name="Goldberg J."/>
            <person name="Griggs A."/>
            <person name="Gujja S."/>
            <person name="Hansen M."/>
            <person name="Howarth C."/>
            <person name="Imamovic A."/>
            <person name="Larimer J."/>
            <person name="McCowan C."/>
            <person name="Murphy C."/>
            <person name="Pearson M."/>
            <person name="Priest M."/>
            <person name="Roberts A."/>
            <person name="Saif S."/>
            <person name="Shea T."/>
            <person name="Sykes S."/>
            <person name="Wortman J."/>
            <person name="Nusbaum C."/>
            <person name="Birren B."/>
        </authorList>
    </citation>
    <scope>NUCLEOTIDE SEQUENCE</scope>
    <source>
        <strain evidence="8">CBS 10737</strain>
    </source>
</reference>
<sequence>MDMGSGDNNSHSCKISMLWNWYTIDSCFLSSTWHIKTKGEFVGSIIGIFFLCISIEFIRRISREYDKKLIKIAKAEIVLSTLPDIPTDQISSSSYNFRPTWIQQIIRGIAYGSQFTAAFLVMLFGMYFNGYILFAIFLGQTVGYIVFGRDTCTTSIDHIVSGTCC</sequence>
<keyword evidence="5 6" id="KW-0472">Membrane</keyword>
<evidence type="ECO:0000256" key="2">
    <source>
        <dbReference type="ARBA" id="ARBA00006921"/>
    </source>
</evidence>
<comment type="subcellular location">
    <subcellularLocation>
        <location evidence="1 6">Membrane</location>
        <topology evidence="1 6">Multi-pass membrane protein</topology>
    </subcellularLocation>
</comment>
<dbReference type="EMBL" id="KI894014">
    <property type="protein sequence ID" value="OCF48335.1"/>
    <property type="molecule type" value="Genomic_DNA"/>
</dbReference>
<dbReference type="GO" id="GO:0016020">
    <property type="term" value="C:membrane"/>
    <property type="evidence" value="ECO:0007669"/>
    <property type="project" value="UniProtKB-SubCell"/>
</dbReference>
<evidence type="ECO:0000256" key="1">
    <source>
        <dbReference type="ARBA" id="ARBA00004141"/>
    </source>
</evidence>
<evidence type="ECO:0000256" key="4">
    <source>
        <dbReference type="ARBA" id="ARBA00022989"/>
    </source>
</evidence>
<keyword evidence="3 6" id="KW-0812">Transmembrane</keyword>
<evidence type="ECO:0000313" key="7">
    <source>
        <dbReference type="EMBL" id="OCF48335.1"/>
    </source>
</evidence>
<evidence type="ECO:0000256" key="6">
    <source>
        <dbReference type="RuleBase" id="RU367022"/>
    </source>
</evidence>
<evidence type="ECO:0000256" key="5">
    <source>
        <dbReference type="ARBA" id="ARBA00023136"/>
    </source>
</evidence>
<keyword evidence="6" id="KW-0186">Copper</keyword>
<gene>
    <name evidence="7" type="ORF">I206_06203</name>
    <name evidence="8" type="ORF">I206_107872</name>
</gene>
<reference evidence="7" key="1">
    <citation type="submission" date="2013-07" db="EMBL/GenBank/DDBJ databases">
        <title>The Genome Sequence of Cryptococcus pinus CBS10737.</title>
        <authorList>
            <consortium name="The Broad Institute Genome Sequencing Platform"/>
            <person name="Cuomo C."/>
            <person name="Litvintseva A."/>
            <person name="Chen Y."/>
            <person name="Heitman J."/>
            <person name="Sun S."/>
            <person name="Springer D."/>
            <person name="Dromer F."/>
            <person name="Young S.K."/>
            <person name="Zeng Q."/>
            <person name="Gargeya S."/>
            <person name="Fitzgerald M."/>
            <person name="Abouelleil A."/>
            <person name="Alvarado L."/>
            <person name="Berlin A.M."/>
            <person name="Chapman S.B."/>
            <person name="Dewar J."/>
            <person name="Goldberg J."/>
            <person name="Griggs A."/>
            <person name="Gujja S."/>
            <person name="Hansen M."/>
            <person name="Howarth C."/>
            <person name="Imamovic A."/>
            <person name="Larimer J."/>
            <person name="McCowan C."/>
            <person name="Murphy C."/>
            <person name="Pearson M."/>
            <person name="Priest M."/>
            <person name="Roberts A."/>
            <person name="Saif S."/>
            <person name="Shea T."/>
            <person name="Sykes S."/>
            <person name="Wortman J."/>
            <person name="Nusbaum C."/>
            <person name="Birren B."/>
        </authorList>
    </citation>
    <scope>NUCLEOTIDE SEQUENCE [LARGE SCALE GENOMIC DNA]</scope>
    <source>
        <strain evidence="7">CBS 10737</strain>
    </source>
</reference>
<dbReference type="EMBL" id="CP144529">
    <property type="protein sequence ID" value="WWC73900.1"/>
    <property type="molecule type" value="Genomic_DNA"/>
</dbReference>
<feature type="transmembrane region" description="Helical" evidence="6">
    <location>
        <begin position="41"/>
        <end position="58"/>
    </location>
</feature>
<dbReference type="KEGG" id="kpin:30174572"/>
<dbReference type="OrthoDB" id="161814at2759"/>
<evidence type="ECO:0000313" key="9">
    <source>
        <dbReference type="Proteomes" id="UP000094020"/>
    </source>
</evidence>
<dbReference type="InterPro" id="IPR007274">
    <property type="entry name" value="Cop_transporter"/>
</dbReference>
<dbReference type="Pfam" id="PF04145">
    <property type="entry name" value="Ctr"/>
    <property type="match status" value="1"/>
</dbReference>
<comment type="similarity">
    <text evidence="2 6">Belongs to the copper transporter (Ctr) (TC 1.A.56) family. SLC31A subfamily.</text>
</comment>
<dbReference type="PANTHER" id="PTHR12483">
    <property type="entry name" value="SOLUTE CARRIER FAMILY 31 COPPER TRANSPORTERS"/>
    <property type="match status" value="1"/>
</dbReference>
<keyword evidence="6" id="KW-0406">Ion transport</keyword>
<keyword evidence="6" id="KW-0187">Copper transport</keyword>
<keyword evidence="6" id="KW-0813">Transport</keyword>
<feature type="transmembrane region" description="Helical" evidence="6">
    <location>
        <begin position="130"/>
        <end position="147"/>
    </location>
</feature>
<evidence type="ECO:0000256" key="3">
    <source>
        <dbReference type="ARBA" id="ARBA00022692"/>
    </source>
</evidence>
<proteinExistence type="inferred from homology"/>
<evidence type="ECO:0000313" key="8">
    <source>
        <dbReference type="EMBL" id="WWC73900.1"/>
    </source>
</evidence>
<dbReference type="GO" id="GO:0005375">
    <property type="term" value="F:copper ion transmembrane transporter activity"/>
    <property type="evidence" value="ECO:0007669"/>
    <property type="project" value="UniProtKB-UniRule"/>
</dbReference>
<name>A0A1B9HYH8_9TREE</name>
<reference evidence="8" key="4">
    <citation type="submission" date="2024-02" db="EMBL/GenBank/DDBJ databases">
        <title>Comparative genomics of Cryptococcus and Kwoniella reveals pathogenesis evolution and contrasting modes of karyotype evolution via chromosome fusion or intercentromeric recombination.</title>
        <authorList>
            <person name="Coelho M.A."/>
            <person name="David-Palma M."/>
            <person name="Shea T."/>
            <person name="Bowers K."/>
            <person name="McGinley-Smith S."/>
            <person name="Mohammad A.W."/>
            <person name="Gnirke A."/>
            <person name="Yurkov A.M."/>
            <person name="Nowrousian M."/>
            <person name="Sun S."/>
            <person name="Cuomo C.A."/>
            <person name="Heitman J."/>
        </authorList>
    </citation>
    <scope>NUCLEOTIDE SEQUENCE</scope>
    <source>
        <strain evidence="8">CBS 10737</strain>
    </source>
</reference>
<protein>
    <recommendedName>
        <fullName evidence="6">Copper transport protein</fullName>
    </recommendedName>
</protein>
<feature type="transmembrane region" description="Helical" evidence="6">
    <location>
        <begin position="105"/>
        <end position="124"/>
    </location>
</feature>
<dbReference type="GeneID" id="30174572"/>
<keyword evidence="4 6" id="KW-1133">Transmembrane helix</keyword>
<dbReference type="AlphaFoldDB" id="A0A1B9HYH8"/>
<accession>A0A1B9HYH8</accession>